<evidence type="ECO:0000256" key="4">
    <source>
        <dbReference type="ARBA" id="ARBA00022475"/>
    </source>
</evidence>
<keyword evidence="13" id="KW-0406">Ion transport</keyword>
<accession>A0A7C9PHL9</accession>
<dbReference type="SUPFAM" id="SSF81653">
    <property type="entry name" value="Calcium ATPase, transduction domain A"/>
    <property type="match status" value="1"/>
</dbReference>
<dbReference type="GO" id="GO:0005886">
    <property type="term" value="C:plasma membrane"/>
    <property type="evidence" value="ECO:0007669"/>
    <property type="project" value="UniProtKB-SubCell"/>
</dbReference>
<keyword evidence="5" id="KW-0597">Phosphoprotein</keyword>
<keyword evidence="10" id="KW-0460">Magnesium</keyword>
<dbReference type="SUPFAM" id="SSF81665">
    <property type="entry name" value="Calcium ATPase, transmembrane domain M"/>
    <property type="match status" value="1"/>
</dbReference>
<dbReference type="NCBIfam" id="TIGR01511">
    <property type="entry name" value="ATPase-IB1_Cu"/>
    <property type="match status" value="1"/>
</dbReference>
<feature type="transmembrane region" description="Helical" evidence="15">
    <location>
        <begin position="222"/>
        <end position="240"/>
    </location>
</feature>
<dbReference type="AlphaFoldDB" id="A0A7C9PHL9"/>
<protein>
    <submittedName>
        <fullName evidence="17">Cation-translocating P-type ATPase</fullName>
    </submittedName>
</protein>
<dbReference type="GO" id="GO:0043682">
    <property type="term" value="F:P-type divalent copper transporter activity"/>
    <property type="evidence" value="ECO:0007669"/>
    <property type="project" value="TreeGrafter"/>
</dbReference>
<dbReference type="InterPro" id="IPR036163">
    <property type="entry name" value="HMA_dom_sf"/>
</dbReference>
<evidence type="ECO:0000256" key="5">
    <source>
        <dbReference type="ARBA" id="ARBA00022553"/>
    </source>
</evidence>
<evidence type="ECO:0000313" key="18">
    <source>
        <dbReference type="Proteomes" id="UP000484255"/>
    </source>
</evidence>
<evidence type="ECO:0000256" key="15">
    <source>
        <dbReference type="RuleBase" id="RU362081"/>
    </source>
</evidence>
<proteinExistence type="inferred from homology"/>
<reference evidence="17 18" key="1">
    <citation type="submission" date="2020-02" db="EMBL/GenBank/DDBJ databases">
        <title>Ideonella bacterium strain TBM-1.</title>
        <authorList>
            <person name="Chen W.-M."/>
        </authorList>
    </citation>
    <scope>NUCLEOTIDE SEQUENCE [LARGE SCALE GENOMIC DNA]</scope>
    <source>
        <strain evidence="17 18">TBM-1</strain>
    </source>
</reference>
<dbReference type="GO" id="GO:0016887">
    <property type="term" value="F:ATP hydrolysis activity"/>
    <property type="evidence" value="ECO:0007669"/>
    <property type="project" value="InterPro"/>
</dbReference>
<evidence type="ECO:0000256" key="13">
    <source>
        <dbReference type="ARBA" id="ARBA00023065"/>
    </source>
</evidence>
<keyword evidence="18" id="KW-1185">Reference proteome</keyword>
<dbReference type="Pfam" id="PF00702">
    <property type="entry name" value="Hydrolase"/>
    <property type="match status" value="1"/>
</dbReference>
<feature type="transmembrane region" description="Helical" evidence="15">
    <location>
        <begin position="121"/>
        <end position="140"/>
    </location>
</feature>
<keyword evidence="8 15" id="KW-0547">Nucleotide-binding</keyword>
<evidence type="ECO:0000259" key="16">
    <source>
        <dbReference type="PROSITE" id="PS50846"/>
    </source>
</evidence>
<dbReference type="InterPro" id="IPR018303">
    <property type="entry name" value="ATPase_P-typ_P_site"/>
</dbReference>
<dbReference type="InterPro" id="IPR006121">
    <property type="entry name" value="HMA_dom"/>
</dbReference>
<dbReference type="InterPro" id="IPR023298">
    <property type="entry name" value="ATPase_P-typ_TM_dom_sf"/>
</dbReference>
<organism evidence="17 18">
    <name type="scientific">Ideonella livida</name>
    <dbReference type="NCBI Taxonomy" id="2707176"/>
    <lineage>
        <taxon>Bacteria</taxon>
        <taxon>Pseudomonadati</taxon>
        <taxon>Pseudomonadota</taxon>
        <taxon>Betaproteobacteria</taxon>
        <taxon>Burkholderiales</taxon>
        <taxon>Sphaerotilaceae</taxon>
        <taxon>Ideonella</taxon>
    </lineage>
</organism>
<dbReference type="Gene3D" id="3.40.50.1000">
    <property type="entry name" value="HAD superfamily/HAD-like"/>
    <property type="match status" value="1"/>
</dbReference>
<dbReference type="PANTHER" id="PTHR43520:SF5">
    <property type="entry name" value="CATION-TRANSPORTING P-TYPE ATPASE-RELATED"/>
    <property type="match status" value="1"/>
</dbReference>
<feature type="transmembrane region" description="Helical" evidence="15">
    <location>
        <begin position="160"/>
        <end position="178"/>
    </location>
</feature>
<evidence type="ECO:0000256" key="1">
    <source>
        <dbReference type="ARBA" id="ARBA00004651"/>
    </source>
</evidence>
<evidence type="ECO:0000256" key="8">
    <source>
        <dbReference type="ARBA" id="ARBA00022741"/>
    </source>
</evidence>
<dbReference type="SUPFAM" id="SSF56784">
    <property type="entry name" value="HAD-like"/>
    <property type="match status" value="1"/>
</dbReference>
<keyword evidence="12 15" id="KW-1133">Transmembrane helix</keyword>
<dbReference type="Gene3D" id="3.30.70.100">
    <property type="match status" value="1"/>
</dbReference>
<keyword evidence="14 15" id="KW-0472">Membrane</keyword>
<dbReference type="InterPro" id="IPR027256">
    <property type="entry name" value="P-typ_ATPase_IB"/>
</dbReference>
<dbReference type="InterPro" id="IPR036412">
    <property type="entry name" value="HAD-like_sf"/>
</dbReference>
<dbReference type="PROSITE" id="PS50846">
    <property type="entry name" value="HMA_2"/>
    <property type="match status" value="1"/>
</dbReference>
<keyword evidence="6 15" id="KW-0812">Transmembrane</keyword>
<evidence type="ECO:0000256" key="14">
    <source>
        <dbReference type="ARBA" id="ARBA00023136"/>
    </source>
</evidence>
<dbReference type="PROSITE" id="PS00154">
    <property type="entry name" value="ATPASE_E1_E2"/>
    <property type="match status" value="1"/>
</dbReference>
<evidence type="ECO:0000256" key="2">
    <source>
        <dbReference type="ARBA" id="ARBA00006024"/>
    </source>
</evidence>
<evidence type="ECO:0000256" key="6">
    <source>
        <dbReference type="ARBA" id="ARBA00022692"/>
    </source>
</evidence>
<dbReference type="Gene3D" id="3.40.1110.10">
    <property type="entry name" value="Calcium-transporting ATPase, cytoplasmic domain N"/>
    <property type="match status" value="1"/>
</dbReference>
<dbReference type="InterPro" id="IPR059000">
    <property type="entry name" value="ATPase_P-type_domA"/>
</dbReference>
<comment type="caution">
    <text evidence="17">The sequence shown here is derived from an EMBL/GenBank/DDBJ whole genome shotgun (WGS) entry which is preliminary data.</text>
</comment>
<evidence type="ECO:0000256" key="11">
    <source>
        <dbReference type="ARBA" id="ARBA00022967"/>
    </source>
</evidence>
<dbReference type="CDD" id="cd00371">
    <property type="entry name" value="HMA"/>
    <property type="match status" value="1"/>
</dbReference>
<dbReference type="GO" id="GO:0055070">
    <property type="term" value="P:copper ion homeostasis"/>
    <property type="evidence" value="ECO:0007669"/>
    <property type="project" value="TreeGrafter"/>
</dbReference>
<dbReference type="InterPro" id="IPR023299">
    <property type="entry name" value="ATPase_P-typ_cyto_dom_N"/>
</dbReference>
<keyword evidence="7 15" id="KW-0479">Metal-binding</keyword>
<dbReference type="RefSeq" id="WP_163458007.1">
    <property type="nucleotide sequence ID" value="NZ_JAAGOH010000015.1"/>
</dbReference>
<feature type="transmembrane region" description="Helical" evidence="15">
    <location>
        <begin position="190"/>
        <end position="210"/>
    </location>
</feature>
<evidence type="ECO:0000256" key="3">
    <source>
        <dbReference type="ARBA" id="ARBA00022448"/>
    </source>
</evidence>
<evidence type="ECO:0000256" key="10">
    <source>
        <dbReference type="ARBA" id="ARBA00022842"/>
    </source>
</evidence>
<dbReference type="Pfam" id="PF00122">
    <property type="entry name" value="E1-E2_ATPase"/>
    <property type="match status" value="1"/>
</dbReference>
<dbReference type="Proteomes" id="UP000484255">
    <property type="component" value="Unassembled WGS sequence"/>
</dbReference>
<feature type="transmembrane region" description="Helical" evidence="15">
    <location>
        <begin position="375"/>
        <end position="397"/>
    </location>
</feature>
<dbReference type="PANTHER" id="PTHR43520">
    <property type="entry name" value="ATP7, ISOFORM B"/>
    <property type="match status" value="1"/>
</dbReference>
<dbReference type="Pfam" id="PF00403">
    <property type="entry name" value="HMA"/>
    <property type="match status" value="1"/>
</dbReference>
<evidence type="ECO:0000256" key="9">
    <source>
        <dbReference type="ARBA" id="ARBA00022840"/>
    </source>
</evidence>
<sequence length="763" mass="80431">MSAASTSSPLELSILDDAVEQRRFTVWRKSSDGAALGESSFQIAGMYCAACSGTIEAALEAVPGVQEARVSAAAERARVVWDPSQVQPSALVAAIRAAGYDATPDSAAHARELRRAERRKLLWRLFVASFCAMQVMMFATPSYVAGPGELEMDQRQLLNWASWFVSIPVLVFAAGPFLSRAWHSVRARRISMDVPVALGILATFLVSTGATFDPHGPFGEEVYFDSFTMFISFLLGGRFLEMTVRHRAAEALEAAANAMPVHAQRVLPDGRVETVSLQRLCVGDRVRVPLGQAFPADGELVEGATAADESLLTGEAEPVPKRVGDPLVGGATNVGAPVEMTVQRVGADTRHEAIVALMRDALTQRPALAGKADRWAGPFLWGVLGLAALGYLAWSWIEPSRAVWVAVSVLIVTCPCALSLAAPTALVGGARALARRGVMLRRLDALEALARLDTLLMDKTGTLTRNELQLQRKQALSGLSEQDAGPAFAIAAALAGWSQHPVSQAIVREAQTLGLSVLPVLADLQESSGAGVSGVDEQGGLWRLGTLSWACPELEDSVAASLPMPEAGMRSTWLSRAGRPMLRLDLGEVLREDAAQAVQALQASGIELAVLTGDGLARSAEVAGSLGITDLTAAASPEGKLARLRHAQAQGKVVGMVGDGVNDAPVLAQADVSFAMGQGALIARAAADAVIVSGRLSDVTWARGLAARVMSTIRTNLLWAAVYNFSCIPLALAGWLPPWAAGLGMALSSVFVVANSARLSRHA</sequence>
<feature type="domain" description="HMA" evidence="16">
    <location>
        <begin position="37"/>
        <end position="103"/>
    </location>
</feature>
<keyword evidence="3" id="KW-0813">Transport</keyword>
<comment type="similarity">
    <text evidence="2 15">Belongs to the cation transport ATPase (P-type) (TC 3.A.3) family. Type IB subfamily.</text>
</comment>
<dbReference type="Gene3D" id="2.70.150.10">
    <property type="entry name" value="Calcium-transporting ATPase, cytoplasmic transduction domain A"/>
    <property type="match status" value="1"/>
</dbReference>
<dbReference type="NCBIfam" id="TIGR01494">
    <property type="entry name" value="ATPase_P-type"/>
    <property type="match status" value="1"/>
</dbReference>
<gene>
    <name evidence="17" type="ORF">G3A44_13270</name>
</gene>
<dbReference type="EMBL" id="JAAGOH010000015">
    <property type="protein sequence ID" value="NDY92156.1"/>
    <property type="molecule type" value="Genomic_DNA"/>
</dbReference>
<name>A0A7C9PHL9_9BURK</name>
<keyword evidence="9 15" id="KW-0067">ATP-binding</keyword>
<dbReference type="NCBIfam" id="TIGR01525">
    <property type="entry name" value="ATPase-IB_hvy"/>
    <property type="match status" value="1"/>
</dbReference>
<evidence type="ECO:0000256" key="12">
    <source>
        <dbReference type="ARBA" id="ARBA00022989"/>
    </source>
</evidence>
<feature type="transmembrane region" description="Helical" evidence="15">
    <location>
        <begin position="717"/>
        <end position="733"/>
    </location>
</feature>
<evidence type="ECO:0000256" key="7">
    <source>
        <dbReference type="ARBA" id="ARBA00022723"/>
    </source>
</evidence>
<dbReference type="InterPro" id="IPR023214">
    <property type="entry name" value="HAD_sf"/>
</dbReference>
<keyword evidence="11" id="KW-1278">Translocase</keyword>
<dbReference type="FunFam" id="3.30.70.100:FF:000005">
    <property type="entry name" value="Copper-exporting P-type ATPase A"/>
    <property type="match status" value="1"/>
</dbReference>
<dbReference type="InterPro" id="IPR001757">
    <property type="entry name" value="P_typ_ATPase"/>
</dbReference>
<dbReference type="GO" id="GO:0005507">
    <property type="term" value="F:copper ion binding"/>
    <property type="evidence" value="ECO:0007669"/>
    <property type="project" value="TreeGrafter"/>
</dbReference>
<keyword evidence="4 15" id="KW-1003">Cell membrane</keyword>
<feature type="transmembrane region" description="Helical" evidence="15">
    <location>
        <begin position="403"/>
        <end position="433"/>
    </location>
</feature>
<dbReference type="GO" id="GO:0005524">
    <property type="term" value="F:ATP binding"/>
    <property type="evidence" value="ECO:0007669"/>
    <property type="project" value="UniProtKB-UniRule"/>
</dbReference>
<dbReference type="InterPro" id="IPR008250">
    <property type="entry name" value="ATPase_P-typ_transduc_dom_A_sf"/>
</dbReference>
<dbReference type="PRINTS" id="PR00119">
    <property type="entry name" value="CATATPASE"/>
</dbReference>
<evidence type="ECO:0000313" key="17">
    <source>
        <dbReference type="EMBL" id="NDY92156.1"/>
    </source>
</evidence>
<dbReference type="SUPFAM" id="SSF55008">
    <property type="entry name" value="HMA, heavy metal-associated domain"/>
    <property type="match status" value="1"/>
</dbReference>
<dbReference type="SUPFAM" id="SSF81660">
    <property type="entry name" value="Metal cation-transporting ATPase, ATP-binding domain N"/>
    <property type="match status" value="1"/>
</dbReference>
<comment type="subcellular location">
    <subcellularLocation>
        <location evidence="1">Cell membrane</location>
        <topology evidence="1">Multi-pass membrane protein</topology>
    </subcellularLocation>
</comment>